<gene>
    <name evidence="1" type="ORF">ECE50_000585</name>
</gene>
<protein>
    <submittedName>
        <fullName evidence="1">Uncharacterized protein</fullName>
    </submittedName>
</protein>
<dbReference type="PROSITE" id="PS51257">
    <property type="entry name" value="PROKAR_LIPOPROTEIN"/>
    <property type="match status" value="1"/>
</dbReference>
<sequence length="93" mass="10542">MKTTTWLRTGVAGMLILAAAAGCKKSADDIVPPPTAEEQRQAEIESVRTFLVKKYQMKNEDVGFDQKNKYFSMHQINVLSYEDALIEYQAIKK</sequence>
<organism evidence="1 2">
    <name type="scientific">Chitinophaga solisilvae</name>
    <dbReference type="NCBI Taxonomy" id="1233460"/>
    <lineage>
        <taxon>Bacteria</taxon>
        <taxon>Pseudomonadati</taxon>
        <taxon>Bacteroidota</taxon>
        <taxon>Chitinophagia</taxon>
        <taxon>Chitinophagales</taxon>
        <taxon>Chitinophagaceae</taxon>
        <taxon>Chitinophaga</taxon>
    </lineage>
</organism>
<dbReference type="AlphaFoldDB" id="A0A433W9H5"/>
<dbReference type="EMBL" id="RIAR02000001">
    <property type="protein sequence ID" value="NSL85307.1"/>
    <property type="molecule type" value="Genomic_DNA"/>
</dbReference>
<name>A0A433W9H5_9BACT</name>
<reference evidence="1" key="1">
    <citation type="submission" date="2020-05" db="EMBL/GenBank/DDBJ databases">
        <title>Chitinophaga laudate sp. nov., isolated from a tropical peat swamp.</title>
        <authorList>
            <person name="Goh C.B.S."/>
            <person name="Lee M.S."/>
            <person name="Parimannan S."/>
            <person name="Pasbakhsh P."/>
            <person name="Yule C.M."/>
            <person name="Rajandas H."/>
            <person name="Loke S."/>
            <person name="Croft L."/>
            <person name="Tan J.B.L."/>
        </authorList>
    </citation>
    <scope>NUCLEOTIDE SEQUENCE</scope>
    <source>
        <strain evidence="1">Mgbs1</strain>
    </source>
</reference>
<evidence type="ECO:0000313" key="2">
    <source>
        <dbReference type="Proteomes" id="UP000281028"/>
    </source>
</evidence>
<proteinExistence type="predicted"/>
<keyword evidence="2" id="KW-1185">Reference proteome</keyword>
<accession>A0A433W9H5</accession>
<dbReference type="Proteomes" id="UP000281028">
    <property type="component" value="Unassembled WGS sequence"/>
</dbReference>
<evidence type="ECO:0000313" key="1">
    <source>
        <dbReference type="EMBL" id="NSL85307.1"/>
    </source>
</evidence>
<comment type="caution">
    <text evidence="1">The sequence shown here is derived from an EMBL/GenBank/DDBJ whole genome shotgun (WGS) entry which is preliminary data.</text>
</comment>